<keyword evidence="9" id="KW-0472">Membrane</keyword>
<dbReference type="CTD" id="36346180"/>
<evidence type="ECO:0000256" key="8">
    <source>
        <dbReference type="ARBA" id="ARBA00023034"/>
    </source>
</evidence>
<dbReference type="GO" id="GO:0016758">
    <property type="term" value="F:hexosyltransferase activity"/>
    <property type="evidence" value="ECO:0007669"/>
    <property type="project" value="InterPro"/>
</dbReference>
<sequence length="115" mass="13392">MREYSDPRVGDYKDSYYNLNLKLFHTSRWAARFCWPYISIFVFVDHDYVPNPNKLSNLVRDLTPELRENPNQPPLILWTKESSAKPSDTFLVTDNLGDGFLSAYNKAGWVGTRTK</sequence>
<reference evidence="10 11" key="1">
    <citation type="journal article" date="2013" name="Nat. Genet.">
        <title>The genome of the hydatid tapeworm Echinococcus granulosus.</title>
        <authorList>
            <person name="Zheng H."/>
            <person name="Zhang W."/>
            <person name="Zhang L."/>
            <person name="Zhang Z."/>
            <person name="Li J."/>
            <person name="Lu G."/>
            <person name="Zhu Y."/>
            <person name="Wang Y."/>
            <person name="Huang Y."/>
            <person name="Liu J."/>
            <person name="Kang H."/>
            <person name="Chen J."/>
            <person name="Wang L."/>
            <person name="Chen A."/>
            <person name="Yu S."/>
            <person name="Gao Z."/>
            <person name="Jin L."/>
            <person name="Gu W."/>
            <person name="Wang Z."/>
            <person name="Zhao L."/>
            <person name="Shi B."/>
            <person name="Wen H."/>
            <person name="Lin R."/>
            <person name="Jones M.K."/>
            <person name="Brejova B."/>
            <person name="Vinar T."/>
            <person name="Zhao G."/>
            <person name="McManus D.P."/>
            <person name="Chen Z."/>
            <person name="Zhou Y."/>
            <person name="Wang S."/>
        </authorList>
    </citation>
    <scope>NUCLEOTIDE SEQUENCE [LARGE SCALE GENOMIC DNA]</scope>
</reference>
<keyword evidence="3" id="KW-0328">Glycosyltransferase</keyword>
<gene>
    <name evidence="10" type="ORF">EGR_10465</name>
</gene>
<evidence type="ECO:0000256" key="4">
    <source>
        <dbReference type="ARBA" id="ARBA00022679"/>
    </source>
</evidence>
<organism evidence="10 11">
    <name type="scientific">Echinococcus granulosus</name>
    <name type="common">Hydatid tapeworm</name>
    <dbReference type="NCBI Taxonomy" id="6210"/>
    <lineage>
        <taxon>Eukaryota</taxon>
        <taxon>Metazoa</taxon>
        <taxon>Spiralia</taxon>
        <taxon>Lophotrochozoa</taxon>
        <taxon>Platyhelminthes</taxon>
        <taxon>Cestoda</taxon>
        <taxon>Eucestoda</taxon>
        <taxon>Cyclophyllidea</taxon>
        <taxon>Taeniidae</taxon>
        <taxon>Echinococcus</taxon>
        <taxon>Echinococcus granulosus group</taxon>
    </lineage>
</organism>
<keyword evidence="5" id="KW-0812">Transmembrane</keyword>
<dbReference type="OrthoDB" id="2139606at2759"/>
<dbReference type="GO" id="GO:0000139">
    <property type="term" value="C:Golgi membrane"/>
    <property type="evidence" value="ECO:0007669"/>
    <property type="project" value="UniProtKB-SubCell"/>
</dbReference>
<dbReference type="GeneID" id="36346180"/>
<evidence type="ECO:0000256" key="2">
    <source>
        <dbReference type="ARBA" id="ARBA00008661"/>
    </source>
</evidence>
<keyword evidence="11" id="KW-1185">Reference proteome</keyword>
<evidence type="ECO:0000256" key="5">
    <source>
        <dbReference type="ARBA" id="ARBA00022692"/>
    </source>
</evidence>
<evidence type="ECO:0000256" key="7">
    <source>
        <dbReference type="ARBA" id="ARBA00022989"/>
    </source>
</evidence>
<name>W6U0W0_ECHGR</name>
<evidence type="ECO:0000313" key="10">
    <source>
        <dbReference type="EMBL" id="EUB54683.1"/>
    </source>
</evidence>
<dbReference type="Pfam" id="PF01762">
    <property type="entry name" value="Galactosyl_T"/>
    <property type="match status" value="1"/>
</dbReference>
<protein>
    <submittedName>
        <fullName evidence="10">Beta-13-n-acetylglucosaminyltransferase</fullName>
    </submittedName>
</protein>
<evidence type="ECO:0000256" key="1">
    <source>
        <dbReference type="ARBA" id="ARBA00004323"/>
    </source>
</evidence>
<dbReference type="InterPro" id="IPR002659">
    <property type="entry name" value="Glyco_trans_31"/>
</dbReference>
<dbReference type="AlphaFoldDB" id="W6U0W0"/>
<evidence type="ECO:0000256" key="9">
    <source>
        <dbReference type="ARBA" id="ARBA00023136"/>
    </source>
</evidence>
<keyword evidence="6" id="KW-0735">Signal-anchor</keyword>
<keyword evidence="7" id="KW-1133">Transmembrane helix</keyword>
<evidence type="ECO:0000256" key="6">
    <source>
        <dbReference type="ARBA" id="ARBA00022968"/>
    </source>
</evidence>
<comment type="similarity">
    <text evidence="2">Belongs to the glycosyltransferase 31 family.</text>
</comment>
<comment type="subcellular location">
    <subcellularLocation>
        <location evidence="1">Golgi apparatus membrane</location>
        <topology evidence="1">Single-pass type II membrane protein</topology>
    </subcellularLocation>
</comment>
<accession>W6U0W0</accession>
<proteinExistence type="inferred from homology"/>
<dbReference type="RefSeq" id="XP_024345879.1">
    <property type="nucleotide sequence ID" value="XM_024499714.1"/>
</dbReference>
<dbReference type="KEGG" id="egl:EGR_10465"/>
<evidence type="ECO:0000313" key="11">
    <source>
        <dbReference type="Proteomes" id="UP000019149"/>
    </source>
</evidence>
<dbReference type="Proteomes" id="UP000019149">
    <property type="component" value="Unassembled WGS sequence"/>
</dbReference>
<comment type="caution">
    <text evidence="10">The sequence shown here is derived from an EMBL/GenBank/DDBJ whole genome shotgun (WGS) entry which is preliminary data.</text>
</comment>
<keyword evidence="4" id="KW-0808">Transferase</keyword>
<dbReference type="EMBL" id="APAU02000222">
    <property type="protein sequence ID" value="EUB54683.1"/>
    <property type="molecule type" value="Genomic_DNA"/>
</dbReference>
<keyword evidence="8" id="KW-0333">Golgi apparatus</keyword>
<evidence type="ECO:0000256" key="3">
    <source>
        <dbReference type="ARBA" id="ARBA00022676"/>
    </source>
</evidence>